<sequence>MTEDAIIIGGGFAGLSAATILARARRRVTIFDTGTPRNRFASHSHGVLALDGKPGTAILEEARAQLSRYPTVTFVQAAAERLEGERDDFRVVGSNGEAVHGRRVLLSTGFEDILPDVPGLAQFWGERVLHCPYCHGYELGGGALGVLASGPMSAHQATLLADWGDVTLFTNEQPEPDAQSLSLLVERNVSFVSGKVEKVAGGDDGGLVVSTAHGYAVSVKGLFVAPQLKIRGGIPQALGLATAESRVGPTIAIDGERQTSLPGLYAAGDIVLGAANITLASADGVTAGLNIHRSLIWPSA</sequence>
<evidence type="ECO:0000256" key="3">
    <source>
        <dbReference type="ARBA" id="ARBA00023002"/>
    </source>
</evidence>
<keyword evidence="3" id="KW-0560">Oxidoreductase</keyword>
<dbReference type="PRINTS" id="PR00368">
    <property type="entry name" value="FADPNR"/>
</dbReference>
<keyword evidence="4" id="KW-1133">Transmembrane helix</keyword>
<dbReference type="InterPro" id="IPR050097">
    <property type="entry name" value="Ferredoxin-NADP_redctase_2"/>
</dbReference>
<protein>
    <recommendedName>
        <fullName evidence="1">Thioredoxin reductase</fullName>
    </recommendedName>
</protein>
<dbReference type="SUPFAM" id="SSF51905">
    <property type="entry name" value="FAD/NAD(P)-binding domain"/>
    <property type="match status" value="2"/>
</dbReference>
<comment type="caution">
    <text evidence="6">The sequence shown here is derived from an EMBL/GenBank/DDBJ whole genome shotgun (WGS) entry which is preliminary data.</text>
</comment>
<evidence type="ECO:0000313" key="6">
    <source>
        <dbReference type="EMBL" id="NVP54577.1"/>
    </source>
</evidence>
<evidence type="ECO:0000256" key="4">
    <source>
        <dbReference type="SAM" id="Phobius"/>
    </source>
</evidence>
<name>A0ABX2QA17_9HYPH</name>
<evidence type="ECO:0000259" key="5">
    <source>
        <dbReference type="Pfam" id="PF07992"/>
    </source>
</evidence>
<dbReference type="Pfam" id="PF07992">
    <property type="entry name" value="Pyr_redox_2"/>
    <property type="match status" value="1"/>
</dbReference>
<keyword evidence="2" id="KW-0285">Flavoprotein</keyword>
<evidence type="ECO:0000256" key="1">
    <source>
        <dbReference type="ARBA" id="ARBA00018719"/>
    </source>
</evidence>
<organism evidence="6 7">
    <name type="scientific">Mycoplana rhizolycopersici</name>
    <dbReference type="NCBI Taxonomy" id="2746702"/>
    <lineage>
        <taxon>Bacteria</taxon>
        <taxon>Pseudomonadati</taxon>
        <taxon>Pseudomonadota</taxon>
        <taxon>Alphaproteobacteria</taxon>
        <taxon>Hyphomicrobiales</taxon>
        <taxon>Rhizobiaceae</taxon>
        <taxon>Mycoplana</taxon>
    </lineage>
</organism>
<dbReference type="Proteomes" id="UP000659172">
    <property type="component" value="Unassembled WGS sequence"/>
</dbReference>
<feature type="transmembrane region" description="Helical" evidence="4">
    <location>
        <begin position="6"/>
        <end position="24"/>
    </location>
</feature>
<proteinExistence type="predicted"/>
<dbReference type="RefSeq" id="WP_176948584.1">
    <property type="nucleotide sequence ID" value="NZ_JABXYK010000002.1"/>
</dbReference>
<dbReference type="Gene3D" id="3.50.50.60">
    <property type="entry name" value="FAD/NAD(P)-binding domain"/>
    <property type="match status" value="2"/>
</dbReference>
<dbReference type="InterPro" id="IPR036188">
    <property type="entry name" value="FAD/NAD-bd_sf"/>
</dbReference>
<reference evidence="6 7" key="1">
    <citation type="submission" date="2020-06" db="EMBL/GenBank/DDBJ databases">
        <title>Rhizobium sp.nov. isolated from the tomato plant.</title>
        <authorList>
            <person name="Thin K.K."/>
            <person name="Zhang X."/>
            <person name="He S."/>
        </authorList>
    </citation>
    <scope>NUCLEOTIDE SEQUENCE [LARGE SCALE GENOMIC DNA]</scope>
    <source>
        <strain evidence="6 7">DBTS2</strain>
    </source>
</reference>
<keyword evidence="7" id="KW-1185">Reference proteome</keyword>
<dbReference type="EMBL" id="JABXYK010000002">
    <property type="protein sequence ID" value="NVP54577.1"/>
    <property type="molecule type" value="Genomic_DNA"/>
</dbReference>
<keyword evidence="4" id="KW-0472">Membrane</keyword>
<accession>A0ABX2QA17</accession>
<evidence type="ECO:0000256" key="2">
    <source>
        <dbReference type="ARBA" id="ARBA00022630"/>
    </source>
</evidence>
<feature type="domain" description="FAD/NAD(P)-binding" evidence="5">
    <location>
        <begin position="4"/>
        <end position="283"/>
    </location>
</feature>
<evidence type="ECO:0000313" key="7">
    <source>
        <dbReference type="Proteomes" id="UP000659172"/>
    </source>
</evidence>
<dbReference type="InterPro" id="IPR023753">
    <property type="entry name" value="FAD/NAD-binding_dom"/>
</dbReference>
<keyword evidence="4" id="KW-0812">Transmembrane</keyword>
<gene>
    <name evidence="6" type="ORF">HV823_04825</name>
</gene>
<dbReference type="PANTHER" id="PTHR48105">
    <property type="entry name" value="THIOREDOXIN REDUCTASE 1-RELATED-RELATED"/>
    <property type="match status" value="1"/>
</dbReference>
<dbReference type="PRINTS" id="PR00469">
    <property type="entry name" value="PNDRDTASEII"/>
</dbReference>